<organism evidence="2 3">
    <name type="scientific">Lapidilactobacillus gannanensis</name>
    <dbReference type="NCBI Taxonomy" id="2486002"/>
    <lineage>
        <taxon>Bacteria</taxon>
        <taxon>Bacillati</taxon>
        <taxon>Bacillota</taxon>
        <taxon>Bacilli</taxon>
        <taxon>Lactobacillales</taxon>
        <taxon>Lactobacillaceae</taxon>
        <taxon>Lapidilactobacillus</taxon>
    </lineage>
</organism>
<proteinExistence type="predicted"/>
<name>A0ABW4BMQ8_9LACO</name>
<reference evidence="3" key="1">
    <citation type="journal article" date="2019" name="Int. J. Syst. Evol. Microbiol.">
        <title>The Global Catalogue of Microorganisms (GCM) 10K type strain sequencing project: providing services to taxonomists for standard genome sequencing and annotation.</title>
        <authorList>
            <consortium name="The Broad Institute Genomics Platform"/>
            <consortium name="The Broad Institute Genome Sequencing Center for Infectious Disease"/>
            <person name="Wu L."/>
            <person name="Ma J."/>
        </authorList>
    </citation>
    <scope>NUCLEOTIDE SEQUENCE [LARGE SCALE GENOMIC DNA]</scope>
    <source>
        <strain evidence="3">CCM 8937</strain>
    </source>
</reference>
<evidence type="ECO:0000313" key="3">
    <source>
        <dbReference type="Proteomes" id="UP001597191"/>
    </source>
</evidence>
<keyword evidence="3" id="KW-1185">Reference proteome</keyword>
<gene>
    <name evidence="2" type="ORF">ACFQ4R_07975</name>
</gene>
<sequence>MTEKLILDSSIISIPVGVRSKKDPNKIIDFTLNYDMSDTAISKLGTERKTIEKQLAQIGKEYGNITEDNLNEDNFADALHMIVAKLKTLFDQDFGAGMYDKISSASDGNSFFNMFELYSKAQDIIQQKINDKSKRFQKRSDNKKQKYLKKHHK</sequence>
<accession>A0ABW4BMQ8</accession>
<dbReference type="EMBL" id="JBHTOH010000079">
    <property type="protein sequence ID" value="MFD1411519.1"/>
    <property type="molecule type" value="Genomic_DNA"/>
</dbReference>
<protein>
    <submittedName>
        <fullName evidence="2">Uncharacterized protein</fullName>
    </submittedName>
</protein>
<comment type="caution">
    <text evidence="2">The sequence shown here is derived from an EMBL/GenBank/DDBJ whole genome shotgun (WGS) entry which is preliminary data.</text>
</comment>
<dbReference type="Proteomes" id="UP001597191">
    <property type="component" value="Unassembled WGS sequence"/>
</dbReference>
<evidence type="ECO:0000313" key="2">
    <source>
        <dbReference type="EMBL" id="MFD1411519.1"/>
    </source>
</evidence>
<evidence type="ECO:0000256" key="1">
    <source>
        <dbReference type="SAM" id="MobiDB-lite"/>
    </source>
</evidence>
<feature type="region of interest" description="Disordered" evidence="1">
    <location>
        <begin position="130"/>
        <end position="153"/>
    </location>
</feature>
<feature type="compositionally biased region" description="Basic and acidic residues" evidence="1">
    <location>
        <begin position="130"/>
        <end position="144"/>
    </location>
</feature>
<dbReference type="RefSeq" id="WP_125650842.1">
    <property type="nucleotide sequence ID" value="NZ_JBHTOH010000079.1"/>
</dbReference>